<keyword evidence="11" id="KW-1185">Reference proteome</keyword>
<feature type="transmembrane region" description="Helical" evidence="7">
    <location>
        <begin position="138"/>
        <end position="157"/>
    </location>
</feature>
<dbReference type="Proteomes" id="UP000268857">
    <property type="component" value="Unassembled WGS sequence"/>
</dbReference>
<dbReference type="InterPro" id="IPR027417">
    <property type="entry name" value="P-loop_NTPase"/>
</dbReference>
<comment type="subcellular location">
    <subcellularLocation>
        <location evidence="1">Cell membrane</location>
        <topology evidence="1">Multi-pass membrane protein</topology>
    </subcellularLocation>
</comment>
<accession>A0A3S1FSK7</accession>
<sequence length="586" mass="65397">MKIGLQQYWNLLVEYLKPQKARVVKFAIALLISIGLQILNPQILRYFIDTAVAGGSSQKLFLAALLFIGIALITQVISITATFYGENVAWTATNALRADLVEHCLRLDLSFHKCRTPGELVERIDGDVQNLSEFFSKFTVHILGNLLMMLGVILVLFYEDWRAGLAILFFAAIALFTLIRLRGIAVPHWGSYRQVSAEFFGFVGEQLTGMEDIRANGAKNYVMHRFYKILRRWLPIFHKARFADTILWGTTNGVFTLGSIIALTVGAYLWSQQAITIGTVYLLYYYTTLLSEPIEQIRNQFEDLQQADASIYRITELLQIQSQLSVGGDKSIPDGALSISFENVSFSYDEQAQGNGDLILQDISFYLPPNQVLGLLGRTGSGKTTLARLLLRLYDSQSGSIRLGGVPINQTPLTDLPRLVGLVTQDVQLFQTTVRNNLTFFNQNISDDRIYETLEMLGLSEWLHSLPNGLDTNLGSDSSGLSAGQAQLLAFTRVFLKNPGLVILDEASSRLDPITEKLIEKAIDKLLIGRTGVIIAHRLATVKRANQILILENGRVSEYGQREELIKNSHSRFAQLLQAGLSDLLI</sequence>
<feature type="domain" description="ABC transmembrane type-1" evidence="9">
    <location>
        <begin position="27"/>
        <end position="306"/>
    </location>
</feature>
<evidence type="ECO:0000256" key="2">
    <source>
        <dbReference type="ARBA" id="ARBA00022692"/>
    </source>
</evidence>
<gene>
    <name evidence="10" type="ORF">PCC6912_16190</name>
</gene>
<comment type="caution">
    <text evidence="10">The sequence shown here is derived from an EMBL/GenBank/DDBJ whole genome shotgun (WGS) entry which is preliminary data.</text>
</comment>
<dbReference type="InterPro" id="IPR003439">
    <property type="entry name" value="ABC_transporter-like_ATP-bd"/>
</dbReference>
<evidence type="ECO:0000313" key="10">
    <source>
        <dbReference type="EMBL" id="RUR84724.1"/>
    </source>
</evidence>
<evidence type="ECO:0000256" key="6">
    <source>
        <dbReference type="ARBA" id="ARBA00023136"/>
    </source>
</evidence>
<evidence type="ECO:0000259" key="9">
    <source>
        <dbReference type="PROSITE" id="PS50929"/>
    </source>
</evidence>
<feature type="transmembrane region" description="Helical" evidence="7">
    <location>
        <begin position="246"/>
        <end position="270"/>
    </location>
</feature>
<feature type="transmembrane region" description="Helical" evidence="7">
    <location>
        <begin position="163"/>
        <end position="181"/>
    </location>
</feature>
<protein>
    <submittedName>
        <fullName evidence="10">Helicase</fullName>
    </submittedName>
</protein>
<dbReference type="Gene3D" id="3.40.50.300">
    <property type="entry name" value="P-loop containing nucleotide triphosphate hydrolases"/>
    <property type="match status" value="1"/>
</dbReference>
<dbReference type="PROSITE" id="PS50893">
    <property type="entry name" value="ABC_TRANSPORTER_2"/>
    <property type="match status" value="1"/>
</dbReference>
<dbReference type="EMBL" id="RSCJ01000004">
    <property type="protein sequence ID" value="RUR84724.1"/>
    <property type="molecule type" value="Genomic_DNA"/>
</dbReference>
<dbReference type="GO" id="GO:0004386">
    <property type="term" value="F:helicase activity"/>
    <property type="evidence" value="ECO:0007669"/>
    <property type="project" value="UniProtKB-KW"/>
</dbReference>
<reference evidence="10 11" key="1">
    <citation type="journal article" date="2019" name="Genome Biol. Evol.">
        <title>Day and night: Metabolic profiles and evolutionary relationships of six axenic non-marine cyanobacteria.</title>
        <authorList>
            <person name="Will S.E."/>
            <person name="Henke P."/>
            <person name="Boedeker C."/>
            <person name="Huang S."/>
            <person name="Brinkmann H."/>
            <person name="Rohde M."/>
            <person name="Jarek M."/>
            <person name="Friedl T."/>
            <person name="Seufert S."/>
            <person name="Schumacher M."/>
            <person name="Overmann J."/>
            <person name="Neumann-Schaal M."/>
            <person name="Petersen J."/>
        </authorList>
    </citation>
    <scope>NUCLEOTIDE SEQUENCE [LARGE SCALE GENOMIC DNA]</scope>
    <source>
        <strain evidence="10 11">PCC 6912</strain>
    </source>
</reference>
<dbReference type="GO" id="GO:0005524">
    <property type="term" value="F:ATP binding"/>
    <property type="evidence" value="ECO:0007669"/>
    <property type="project" value="UniProtKB-KW"/>
</dbReference>
<feature type="transmembrane region" description="Helical" evidence="7">
    <location>
        <begin position="21"/>
        <end position="40"/>
    </location>
</feature>
<dbReference type="GO" id="GO:0015421">
    <property type="term" value="F:ABC-type oligopeptide transporter activity"/>
    <property type="evidence" value="ECO:0007669"/>
    <property type="project" value="TreeGrafter"/>
</dbReference>
<keyword evidence="10" id="KW-0378">Hydrolase</keyword>
<dbReference type="AlphaFoldDB" id="A0A3S1FSK7"/>
<evidence type="ECO:0000313" key="11">
    <source>
        <dbReference type="Proteomes" id="UP000268857"/>
    </source>
</evidence>
<dbReference type="Pfam" id="PF00005">
    <property type="entry name" value="ABC_tran"/>
    <property type="match status" value="1"/>
</dbReference>
<dbReference type="PANTHER" id="PTHR43394:SF1">
    <property type="entry name" value="ATP-BINDING CASSETTE SUB-FAMILY B MEMBER 10, MITOCHONDRIAL"/>
    <property type="match status" value="1"/>
</dbReference>
<dbReference type="CDD" id="cd07346">
    <property type="entry name" value="ABC_6TM_exporters"/>
    <property type="match status" value="1"/>
</dbReference>
<dbReference type="Gene3D" id="1.20.1560.10">
    <property type="entry name" value="ABC transporter type 1, transmembrane domain"/>
    <property type="match status" value="1"/>
</dbReference>
<name>A0A3S1FSK7_CHLFR</name>
<dbReference type="GO" id="GO:0005886">
    <property type="term" value="C:plasma membrane"/>
    <property type="evidence" value="ECO:0007669"/>
    <property type="project" value="UniProtKB-SubCell"/>
</dbReference>
<keyword evidence="6 7" id="KW-0472">Membrane</keyword>
<evidence type="ECO:0000256" key="1">
    <source>
        <dbReference type="ARBA" id="ARBA00004651"/>
    </source>
</evidence>
<organism evidence="10 11">
    <name type="scientific">Chlorogloeopsis fritschii PCC 6912</name>
    <dbReference type="NCBI Taxonomy" id="211165"/>
    <lineage>
        <taxon>Bacteria</taxon>
        <taxon>Bacillati</taxon>
        <taxon>Cyanobacteriota</taxon>
        <taxon>Cyanophyceae</taxon>
        <taxon>Nostocales</taxon>
        <taxon>Chlorogloeopsidaceae</taxon>
        <taxon>Chlorogloeopsis</taxon>
    </lineage>
</organism>
<evidence type="ECO:0000259" key="8">
    <source>
        <dbReference type="PROSITE" id="PS50893"/>
    </source>
</evidence>
<dbReference type="InterPro" id="IPR039421">
    <property type="entry name" value="Type_1_exporter"/>
</dbReference>
<dbReference type="OrthoDB" id="9762790at2"/>
<dbReference type="SUPFAM" id="SSF52540">
    <property type="entry name" value="P-loop containing nucleoside triphosphate hydrolases"/>
    <property type="match status" value="1"/>
</dbReference>
<keyword evidence="3" id="KW-0547">Nucleotide-binding</keyword>
<dbReference type="SMART" id="SM00382">
    <property type="entry name" value="AAA"/>
    <property type="match status" value="1"/>
</dbReference>
<evidence type="ECO:0000256" key="3">
    <source>
        <dbReference type="ARBA" id="ARBA00022741"/>
    </source>
</evidence>
<evidence type="ECO:0000256" key="7">
    <source>
        <dbReference type="SAM" id="Phobius"/>
    </source>
</evidence>
<evidence type="ECO:0000256" key="4">
    <source>
        <dbReference type="ARBA" id="ARBA00022840"/>
    </source>
</evidence>
<proteinExistence type="predicted"/>
<keyword evidence="10" id="KW-0347">Helicase</keyword>
<evidence type="ECO:0000256" key="5">
    <source>
        <dbReference type="ARBA" id="ARBA00022989"/>
    </source>
</evidence>
<keyword evidence="5 7" id="KW-1133">Transmembrane helix</keyword>
<dbReference type="GO" id="GO:0016887">
    <property type="term" value="F:ATP hydrolysis activity"/>
    <property type="evidence" value="ECO:0007669"/>
    <property type="project" value="InterPro"/>
</dbReference>
<dbReference type="RefSeq" id="WP_016875661.1">
    <property type="nucleotide sequence ID" value="NZ_AJLN01000100.1"/>
</dbReference>
<dbReference type="PROSITE" id="PS50929">
    <property type="entry name" value="ABC_TM1F"/>
    <property type="match status" value="1"/>
</dbReference>
<dbReference type="STRING" id="211165.GCA_000317285_03782"/>
<feature type="transmembrane region" description="Helical" evidence="7">
    <location>
        <begin position="60"/>
        <end position="84"/>
    </location>
</feature>
<dbReference type="InterPro" id="IPR036640">
    <property type="entry name" value="ABC1_TM_sf"/>
</dbReference>
<dbReference type="InterPro" id="IPR011527">
    <property type="entry name" value="ABC1_TM_dom"/>
</dbReference>
<dbReference type="Pfam" id="PF00664">
    <property type="entry name" value="ABC_membrane"/>
    <property type="match status" value="1"/>
</dbReference>
<dbReference type="SUPFAM" id="SSF90123">
    <property type="entry name" value="ABC transporter transmembrane region"/>
    <property type="match status" value="1"/>
</dbReference>
<feature type="domain" description="ABC transporter" evidence="8">
    <location>
        <begin position="339"/>
        <end position="578"/>
    </location>
</feature>
<dbReference type="PANTHER" id="PTHR43394">
    <property type="entry name" value="ATP-DEPENDENT PERMEASE MDL1, MITOCHONDRIAL"/>
    <property type="match status" value="1"/>
</dbReference>
<dbReference type="InterPro" id="IPR003593">
    <property type="entry name" value="AAA+_ATPase"/>
</dbReference>
<keyword evidence="4" id="KW-0067">ATP-binding</keyword>
<keyword evidence="2 7" id="KW-0812">Transmembrane</keyword>